<keyword evidence="4" id="KW-1185">Reference proteome</keyword>
<dbReference type="InterPro" id="IPR003114">
    <property type="entry name" value="Phox_assoc"/>
</dbReference>
<dbReference type="EMBL" id="JAIHNG010000069">
    <property type="protein sequence ID" value="KAI5961996.1"/>
    <property type="molecule type" value="Genomic_DNA"/>
</dbReference>
<comment type="caution">
    <text evidence="3">The sequence shown here is derived from an EMBL/GenBank/DDBJ whole genome shotgun (WGS) entry which is preliminary data.</text>
</comment>
<protein>
    <recommendedName>
        <fullName evidence="2">PXA domain-containing protein</fullName>
    </recommendedName>
</protein>
<dbReference type="AlphaFoldDB" id="A0AAD5BHH5"/>
<evidence type="ECO:0000259" key="2">
    <source>
        <dbReference type="Pfam" id="PF02194"/>
    </source>
</evidence>
<accession>A0AAD5BHH5</accession>
<feature type="region of interest" description="Disordered" evidence="1">
    <location>
        <begin position="1"/>
        <end position="84"/>
    </location>
</feature>
<organism evidence="3 4">
    <name type="scientific">Candida theae</name>
    <dbReference type="NCBI Taxonomy" id="1198502"/>
    <lineage>
        <taxon>Eukaryota</taxon>
        <taxon>Fungi</taxon>
        <taxon>Dikarya</taxon>
        <taxon>Ascomycota</taxon>
        <taxon>Saccharomycotina</taxon>
        <taxon>Pichiomycetes</taxon>
        <taxon>Debaryomycetaceae</taxon>
        <taxon>Candida/Lodderomyces clade</taxon>
        <taxon>Candida</taxon>
    </lineage>
</organism>
<evidence type="ECO:0000313" key="4">
    <source>
        <dbReference type="Proteomes" id="UP001204833"/>
    </source>
</evidence>
<dbReference type="RefSeq" id="XP_051609969.1">
    <property type="nucleotide sequence ID" value="XM_051750751.1"/>
</dbReference>
<feature type="domain" description="PXA" evidence="2">
    <location>
        <begin position="172"/>
        <end position="372"/>
    </location>
</feature>
<dbReference type="GeneID" id="76149595"/>
<feature type="compositionally biased region" description="Low complexity" evidence="1">
    <location>
        <begin position="33"/>
        <end position="61"/>
    </location>
</feature>
<evidence type="ECO:0000256" key="1">
    <source>
        <dbReference type="SAM" id="MobiDB-lite"/>
    </source>
</evidence>
<reference evidence="3 4" key="1">
    <citation type="journal article" date="2022" name="DNA Res.">
        <title>Genome analysis of five recently described species of the CUG-Ser clade uncovers Candida theae as a new hybrid lineage with pathogenic potential in the Candida parapsilosis species complex.</title>
        <authorList>
            <person name="Mixao V."/>
            <person name="Del Olmo V."/>
            <person name="Hegedusova E."/>
            <person name="Saus E."/>
            <person name="Pryszcz L."/>
            <person name="Cillingova A."/>
            <person name="Nosek J."/>
            <person name="Gabaldon T."/>
        </authorList>
    </citation>
    <scope>NUCLEOTIDE SEQUENCE [LARGE SCALE GENOMIC DNA]</scope>
    <source>
        <strain evidence="3 4">CBS 12239</strain>
    </source>
</reference>
<evidence type="ECO:0000313" key="3">
    <source>
        <dbReference type="EMBL" id="KAI5961996.1"/>
    </source>
</evidence>
<sequence length="593" mass="66391">MDRYQDKPKPKSRPVSAIISTTTTNVTSHDHASLSSPSSATQLTQLTSQQTSQAQPTSNPTHLLRSSKTKAESSKHLQPPPQISLEKALRKPPVQITKKDILRNDSRAAAAAATTTTAATVSADSLKINQPNHDRAELQFLISIYAPGLRPLRDTSLAERLKSRLPNMVENQDINLSLHLFLSTIMVKYVNSWYLTKLNTKNLDFPKAVYDDILVPTVRDAAKRIECTSGCDLLSLMDDLASILNTHLEDFVGDENGKYSYKVLHDYYHLAETENSLFYDPSKDPKDILETCLAQRHAIFEKIGIGKENQMLLYFRVMVKSILEKVIENSTKDPIFTSKITSDLLILILGDLVMSQIFKKVSSSEFILSSINNAVLGLLSVMKVREETKVSAASYRQSTISTIAAFLYTTYLQIGLFVSAVSLSSGYDAPFDVINSSVLVLAGTILSLRQTRPLLHNFVSSLKCMILSFPGLKNRLNNVASNYLLGNLRRSLTTEAICKITNQLRLALFYPESKDGQKHELTVTLDNVIDNTIELFMHIPMGKQLDRSVVRTKIKRVLTVFDHDEQLDPDNKLNQLLAIRLLDRVIYAIYNDI</sequence>
<gene>
    <name evidence="3" type="ORF">KGF57_001536</name>
</gene>
<dbReference type="Proteomes" id="UP001204833">
    <property type="component" value="Unassembled WGS sequence"/>
</dbReference>
<proteinExistence type="predicted"/>
<feature type="compositionally biased region" description="Polar residues" evidence="1">
    <location>
        <begin position="18"/>
        <end position="27"/>
    </location>
</feature>
<name>A0AAD5BHH5_9ASCO</name>
<dbReference type="Pfam" id="PF02194">
    <property type="entry name" value="PXA"/>
    <property type="match status" value="1"/>
</dbReference>